<dbReference type="Proteomes" id="UP000825935">
    <property type="component" value="Chromosome 4"/>
</dbReference>
<organism evidence="2 3">
    <name type="scientific">Ceratopteris richardii</name>
    <name type="common">Triangle waterfern</name>
    <dbReference type="NCBI Taxonomy" id="49495"/>
    <lineage>
        <taxon>Eukaryota</taxon>
        <taxon>Viridiplantae</taxon>
        <taxon>Streptophyta</taxon>
        <taxon>Embryophyta</taxon>
        <taxon>Tracheophyta</taxon>
        <taxon>Polypodiopsida</taxon>
        <taxon>Polypodiidae</taxon>
        <taxon>Polypodiales</taxon>
        <taxon>Pteridineae</taxon>
        <taxon>Pteridaceae</taxon>
        <taxon>Parkerioideae</taxon>
        <taxon>Ceratopteris</taxon>
    </lineage>
</organism>
<dbReference type="GO" id="GO:0043622">
    <property type="term" value="P:cortical microtubule organization"/>
    <property type="evidence" value="ECO:0007669"/>
    <property type="project" value="TreeGrafter"/>
</dbReference>
<proteinExistence type="predicted"/>
<feature type="region of interest" description="Disordered" evidence="1">
    <location>
        <begin position="294"/>
        <end position="382"/>
    </location>
</feature>
<comment type="caution">
    <text evidence="2">The sequence shown here is derived from an EMBL/GenBank/DDBJ whole genome shotgun (WGS) entry which is preliminary data.</text>
</comment>
<name>A0A8T2V003_CERRI</name>
<dbReference type="OrthoDB" id="1929779at2759"/>
<feature type="compositionally biased region" description="Low complexity" evidence="1">
    <location>
        <begin position="352"/>
        <end position="369"/>
    </location>
</feature>
<gene>
    <name evidence="2" type="ORF">KP509_04G044000</name>
</gene>
<feature type="region of interest" description="Disordered" evidence="1">
    <location>
        <begin position="35"/>
        <end position="61"/>
    </location>
</feature>
<evidence type="ECO:0000313" key="3">
    <source>
        <dbReference type="Proteomes" id="UP000825935"/>
    </source>
</evidence>
<feature type="compositionally biased region" description="Polar residues" evidence="1">
    <location>
        <begin position="338"/>
        <end position="350"/>
    </location>
</feature>
<evidence type="ECO:0000313" key="2">
    <source>
        <dbReference type="EMBL" id="KAH7439074.1"/>
    </source>
</evidence>
<feature type="region of interest" description="Disordered" evidence="1">
    <location>
        <begin position="224"/>
        <end position="256"/>
    </location>
</feature>
<feature type="compositionally biased region" description="Low complexity" evidence="1">
    <location>
        <begin position="294"/>
        <end position="333"/>
    </location>
</feature>
<feature type="compositionally biased region" description="Polar residues" evidence="1">
    <location>
        <begin position="224"/>
        <end position="235"/>
    </location>
</feature>
<protein>
    <submittedName>
        <fullName evidence="2">Uncharacterized protein</fullName>
    </submittedName>
</protein>
<reference evidence="2" key="1">
    <citation type="submission" date="2021-08" db="EMBL/GenBank/DDBJ databases">
        <title>WGS assembly of Ceratopteris richardii.</title>
        <authorList>
            <person name="Marchant D.B."/>
            <person name="Chen G."/>
            <person name="Jenkins J."/>
            <person name="Shu S."/>
            <person name="Leebens-Mack J."/>
            <person name="Grimwood J."/>
            <person name="Schmutz J."/>
            <person name="Soltis P."/>
            <person name="Soltis D."/>
            <person name="Chen Z.-H."/>
        </authorList>
    </citation>
    <scope>NUCLEOTIDE SEQUENCE</scope>
    <source>
        <strain evidence="2">Whitten #5841</strain>
        <tissue evidence="2">Leaf</tissue>
    </source>
</reference>
<dbReference type="PANTHER" id="PTHR31949:SF2">
    <property type="entry name" value="OS05G0480600 PROTEIN"/>
    <property type="match status" value="1"/>
</dbReference>
<feature type="region of interest" description="Disordered" evidence="1">
    <location>
        <begin position="398"/>
        <end position="428"/>
    </location>
</feature>
<dbReference type="GO" id="GO:0055028">
    <property type="term" value="C:cortical microtubule"/>
    <property type="evidence" value="ECO:0007669"/>
    <property type="project" value="TreeGrafter"/>
</dbReference>
<accession>A0A8T2V003</accession>
<dbReference type="EMBL" id="CM035409">
    <property type="protein sequence ID" value="KAH7439074.1"/>
    <property type="molecule type" value="Genomic_DNA"/>
</dbReference>
<sequence length="650" mass="70435">MQNRMQNKIGVMATVGRYEREDELALFHEVRKREHERKSNAIHPLPLHEADQPPDAENTNDSPKLEVATFMAKMTFNHERNISAIDEPLTTHTNGENDDLLSAELGKNDYDWLLTPPGTPFNHTSCNSASDFGVFVSQTEPLCLESSRTSISSNAQTEHTKKKKNGSLLTSTEVASKGGHTIAITRCSGTPSSSLPLVQSSTKKMANTARFASAARPSSLIRTSISSNHKSNPTIPNDIIKPSSALGSHPITSKGRNTALMASKGGETSVFSYSSTPRKKISSCPAMASVKRVSLSQVQSQPPSAGALRSSSASRVRPQLSRSSPSSRGSSLRENSHDWQQGLSPNSQDIISARASNSSPRSSTSSGFSHTPRASLGGFSHRVGGTSYTKQALFPTSNHRDKFMDGSSKTSSSSALRGKCSLRNMDKRSSAELKVSRNSIQLDRSHGISAIGNIEVEGRWSLGSSVSPDLTSNSKPMYLQERYTSPTSSVDYGFEGPSCRRSLDMSISHLNLHEDSSSGLCSELNGDHSTDMHMIALHSRNGRDHYKDSIYYSNVKISRADQTDFPNFLMKDHLKSLVDSSEHKDKDSDESKDGFCKGFGKSGSCEPSHFCPHGGTAATCDLCSVKKRLQMLTEKTKGSLGASSQTLSES</sequence>
<keyword evidence="3" id="KW-1185">Reference proteome</keyword>
<feature type="region of interest" description="Disordered" evidence="1">
    <location>
        <begin position="149"/>
        <end position="169"/>
    </location>
</feature>
<dbReference type="PANTHER" id="PTHR31949">
    <property type="entry name" value="GASTRIC MUCIN-LIKE PROTEIN"/>
    <property type="match status" value="1"/>
</dbReference>
<dbReference type="AlphaFoldDB" id="A0A8T2V003"/>
<evidence type="ECO:0000256" key="1">
    <source>
        <dbReference type="SAM" id="MobiDB-lite"/>
    </source>
</evidence>